<evidence type="ECO:0000313" key="2">
    <source>
        <dbReference type="Proteomes" id="UP000004508"/>
    </source>
</evidence>
<dbReference type="EMBL" id="ADVG01000005">
    <property type="protein sequence ID" value="EFH80459.1"/>
    <property type="molecule type" value="Genomic_DNA"/>
</dbReference>
<reference evidence="1 2" key="1">
    <citation type="journal article" date="2011" name="Stand. Genomic Sci.">
        <title>Non-contiguous finished genome sequence and contextual data of the filamentous soil bacterium Ktedonobacter racemifer type strain (SOSP1-21).</title>
        <authorList>
            <person name="Chang Y.J."/>
            <person name="Land M."/>
            <person name="Hauser L."/>
            <person name="Chertkov O."/>
            <person name="Del Rio T.G."/>
            <person name="Nolan M."/>
            <person name="Copeland A."/>
            <person name="Tice H."/>
            <person name="Cheng J.F."/>
            <person name="Lucas S."/>
            <person name="Han C."/>
            <person name="Goodwin L."/>
            <person name="Pitluck S."/>
            <person name="Ivanova N."/>
            <person name="Ovchinikova G."/>
            <person name="Pati A."/>
            <person name="Chen A."/>
            <person name="Palaniappan K."/>
            <person name="Mavromatis K."/>
            <person name="Liolios K."/>
            <person name="Brettin T."/>
            <person name="Fiebig A."/>
            <person name="Rohde M."/>
            <person name="Abt B."/>
            <person name="Goker M."/>
            <person name="Detter J.C."/>
            <person name="Woyke T."/>
            <person name="Bristow J."/>
            <person name="Eisen J.A."/>
            <person name="Markowitz V."/>
            <person name="Hugenholtz P."/>
            <person name="Kyrpides N.C."/>
            <person name="Klenk H.P."/>
            <person name="Lapidus A."/>
        </authorList>
    </citation>
    <scope>NUCLEOTIDE SEQUENCE [LARGE SCALE GENOMIC DNA]</scope>
    <source>
        <strain evidence="2">DSM 44963</strain>
    </source>
</reference>
<dbReference type="AlphaFoldDB" id="D6U648"/>
<dbReference type="InterPro" id="IPR047677">
    <property type="entry name" value="GDCCVxC"/>
</dbReference>
<sequence>MNSNALLATLICPNPTCQHQQSVMMPTTFCQLSYTCEACSMTHAHKRGDCCVFCSYADKPCPSMQGEDACCPSVLSDEEIFLMQG</sequence>
<proteinExistence type="predicted"/>
<keyword evidence="2" id="KW-1185">Reference proteome</keyword>
<comment type="caution">
    <text evidence="1">The sequence shown here is derived from an EMBL/GenBank/DDBJ whole genome shotgun (WGS) entry which is preliminary data.</text>
</comment>
<dbReference type="NCBIfam" id="NF041374">
    <property type="entry name" value="GDCCVxC"/>
    <property type="match status" value="1"/>
</dbReference>
<dbReference type="InParanoid" id="D6U648"/>
<accession>D6U648</accession>
<dbReference type="RefSeq" id="WP_007923066.1">
    <property type="nucleotide sequence ID" value="NZ_ADVG01000005.1"/>
</dbReference>
<name>D6U648_KTERA</name>
<organism evidence="1 2">
    <name type="scientific">Ktedonobacter racemifer DSM 44963</name>
    <dbReference type="NCBI Taxonomy" id="485913"/>
    <lineage>
        <taxon>Bacteria</taxon>
        <taxon>Bacillati</taxon>
        <taxon>Chloroflexota</taxon>
        <taxon>Ktedonobacteria</taxon>
        <taxon>Ktedonobacterales</taxon>
        <taxon>Ktedonobacteraceae</taxon>
        <taxon>Ktedonobacter</taxon>
    </lineage>
</organism>
<dbReference type="Proteomes" id="UP000004508">
    <property type="component" value="Unassembled WGS sequence"/>
</dbReference>
<gene>
    <name evidence="1" type="ORF">Krac_1061</name>
</gene>
<protein>
    <submittedName>
        <fullName evidence="1">Uncharacterized protein</fullName>
    </submittedName>
</protein>
<evidence type="ECO:0000313" key="1">
    <source>
        <dbReference type="EMBL" id="EFH80459.1"/>
    </source>
</evidence>
<dbReference type="STRING" id="485913.Krac_1061"/>